<dbReference type="InterPro" id="IPR000560">
    <property type="entry name" value="His_Pase_clade-2"/>
</dbReference>
<evidence type="ECO:0000313" key="5">
    <source>
        <dbReference type="EMBL" id="OJT11993.1"/>
    </source>
</evidence>
<dbReference type="OMA" id="FPWVNAS"/>
<dbReference type="OrthoDB" id="6509975at2759"/>
<dbReference type="PIRSF" id="PIRSF000894">
    <property type="entry name" value="Acid_phosphatase"/>
    <property type="match status" value="1"/>
</dbReference>
<feature type="disulfide bond" evidence="3">
    <location>
        <begin position="84"/>
        <end position="422"/>
    </location>
</feature>
<keyword evidence="3" id="KW-1015">Disulfide bond</keyword>
<accession>A0A1M2VWN7</accession>
<dbReference type="InterPro" id="IPR016274">
    <property type="entry name" value="Histidine_acid_Pase_euk"/>
</dbReference>
<dbReference type="Gene3D" id="3.40.50.1240">
    <property type="entry name" value="Phosphoglycerate mutase-like"/>
    <property type="match status" value="1"/>
</dbReference>
<dbReference type="SUPFAM" id="SSF53254">
    <property type="entry name" value="Phosphoglycerate mutase-like"/>
    <property type="match status" value="1"/>
</dbReference>
<evidence type="ECO:0000313" key="6">
    <source>
        <dbReference type="Proteomes" id="UP000184267"/>
    </source>
</evidence>
<dbReference type="PANTHER" id="PTHR20963:SF14">
    <property type="entry name" value="ACID PHOSPHATASE, PUTATIVE-RELATED"/>
    <property type="match status" value="1"/>
</dbReference>
<dbReference type="Proteomes" id="UP000184267">
    <property type="component" value="Unassembled WGS sequence"/>
</dbReference>
<evidence type="ECO:0000256" key="4">
    <source>
        <dbReference type="SAM" id="SignalP"/>
    </source>
</evidence>
<keyword evidence="2" id="KW-0325">Glycoprotein</keyword>
<evidence type="ECO:0000256" key="1">
    <source>
        <dbReference type="ARBA" id="ARBA00022801"/>
    </source>
</evidence>
<dbReference type="STRING" id="154538.A0A1M2VWN7"/>
<reference evidence="5 6" key="1">
    <citation type="submission" date="2016-10" db="EMBL/GenBank/DDBJ databases">
        <title>Genome sequence of the basidiomycete white-rot fungus Trametes pubescens.</title>
        <authorList>
            <person name="Makela M.R."/>
            <person name="Granchi Z."/>
            <person name="Peng M."/>
            <person name="De Vries R.P."/>
            <person name="Grigoriev I."/>
            <person name="Riley R."/>
            <person name="Hilden K."/>
        </authorList>
    </citation>
    <scope>NUCLEOTIDE SEQUENCE [LARGE SCALE GENOMIC DNA]</scope>
    <source>
        <strain evidence="5 6">FBCC735</strain>
    </source>
</reference>
<organism evidence="5 6">
    <name type="scientific">Trametes pubescens</name>
    <name type="common">White-rot fungus</name>
    <dbReference type="NCBI Taxonomy" id="154538"/>
    <lineage>
        <taxon>Eukaryota</taxon>
        <taxon>Fungi</taxon>
        <taxon>Dikarya</taxon>
        <taxon>Basidiomycota</taxon>
        <taxon>Agaricomycotina</taxon>
        <taxon>Agaricomycetes</taxon>
        <taxon>Polyporales</taxon>
        <taxon>Polyporaceae</taxon>
        <taxon>Trametes</taxon>
    </lineage>
</organism>
<dbReference type="Pfam" id="PF00328">
    <property type="entry name" value="His_Phos_2"/>
    <property type="match status" value="1"/>
</dbReference>
<comment type="caution">
    <text evidence="5">The sequence shown here is derived from an EMBL/GenBank/DDBJ whole genome shotgun (WGS) entry which is preliminary data.</text>
</comment>
<dbReference type="GO" id="GO:0003993">
    <property type="term" value="F:acid phosphatase activity"/>
    <property type="evidence" value="ECO:0007669"/>
    <property type="project" value="TreeGrafter"/>
</dbReference>
<keyword evidence="1" id="KW-0378">Hydrolase</keyword>
<sequence>MSRCLTVLYFASALLVSATPRLWSSEEVVTSPSTVAGVPIPHHKRQVIEGPGGYRFNVLEHLAGIAPYFDSPGVQLDPSPPDGCTVTKATYIARHSNIFANDFDYETYLSPFLSKLANYSDRSVFTSAPDLAFLANYTSPITNETEQIEKMTPSGGDAAAAFAGVIKQTYASLLNSTKFRAGAFRIWAASASRDVDTANAFIGGLGNNATLVVVNEGENDSADSLTPHSSCPAFDAALGSVQAGAWQQKYTAPLIERFNDIAPGFNFTLTDIVGMQQLCGYDTVIRNTSDFCNAFTAEECLSFEYANDLQYFYSIGALLTGRTSYGNPIAPQLGLPWVRSAVDILSANDTATFNQTLYVSFSHREEPPLVLTALGLFNNSAYYPALDVNSTMPTDRINSARAWRTSEILPFLGHVGIERLQCGNATLDSAGGAGAEDVGQDGAFVRVLVNGAPIPVPECQDGPGASCALGSFGEYIAQRAAVYGDFIGTCGINDTFANRTDLLSIYNA</sequence>
<feature type="signal peptide" evidence="4">
    <location>
        <begin position="1"/>
        <end position="18"/>
    </location>
</feature>
<dbReference type="AlphaFoldDB" id="A0A1M2VWN7"/>
<keyword evidence="4" id="KW-0732">Signal</keyword>
<dbReference type="CDD" id="cd07061">
    <property type="entry name" value="HP_HAP_like"/>
    <property type="match status" value="1"/>
</dbReference>
<dbReference type="InterPro" id="IPR029033">
    <property type="entry name" value="His_PPase_superfam"/>
</dbReference>
<dbReference type="EMBL" id="MNAD01000545">
    <property type="protein sequence ID" value="OJT11993.1"/>
    <property type="molecule type" value="Genomic_DNA"/>
</dbReference>
<proteinExistence type="predicted"/>
<protein>
    <submittedName>
        <fullName evidence="5">Acid phosphatase PHO1</fullName>
    </submittedName>
</protein>
<dbReference type="GO" id="GO:0009277">
    <property type="term" value="C:fungal-type cell wall"/>
    <property type="evidence" value="ECO:0007669"/>
    <property type="project" value="TreeGrafter"/>
</dbReference>
<feature type="disulfide bond" evidence="3">
    <location>
        <begin position="279"/>
        <end position="292"/>
    </location>
</feature>
<evidence type="ECO:0000256" key="2">
    <source>
        <dbReference type="ARBA" id="ARBA00023180"/>
    </source>
</evidence>
<feature type="chain" id="PRO_5012340838" evidence="4">
    <location>
        <begin position="19"/>
        <end position="508"/>
    </location>
</feature>
<dbReference type="PANTHER" id="PTHR20963">
    <property type="entry name" value="MULTIPLE INOSITOL POLYPHOSPHATE PHOSPHATASE-RELATED"/>
    <property type="match status" value="1"/>
</dbReference>
<evidence type="ECO:0000256" key="3">
    <source>
        <dbReference type="PIRSR" id="PIRSR000894-2"/>
    </source>
</evidence>
<name>A0A1M2VWN7_TRAPU</name>
<keyword evidence="6" id="KW-1185">Reference proteome</keyword>
<feature type="disulfide bond" evidence="3">
    <location>
        <begin position="459"/>
        <end position="467"/>
    </location>
</feature>
<gene>
    <name evidence="5" type="ORF">TRAPUB_11466</name>
</gene>